<evidence type="ECO:0000259" key="2">
    <source>
        <dbReference type="PROSITE" id="PS51352"/>
    </source>
</evidence>
<protein>
    <recommendedName>
        <fullName evidence="2">Thioredoxin domain-containing protein</fullName>
    </recommendedName>
</protein>
<name>A0A7G1HVG9_9BACT</name>
<feature type="chain" id="PRO_5028952175" description="Thioredoxin domain-containing protein" evidence="1">
    <location>
        <begin position="21"/>
        <end position="166"/>
    </location>
</feature>
<evidence type="ECO:0000313" key="3">
    <source>
        <dbReference type="EMBL" id="BCI62404.1"/>
    </source>
</evidence>
<feature type="domain" description="Thioredoxin" evidence="2">
    <location>
        <begin position="29"/>
        <end position="166"/>
    </location>
</feature>
<dbReference type="AlphaFoldDB" id="A0A7G1HVG9"/>
<gene>
    <name evidence="3" type="ORF">Cop2CBH44_07570</name>
</gene>
<keyword evidence="4" id="KW-1185">Reference proteome</keyword>
<evidence type="ECO:0000256" key="1">
    <source>
        <dbReference type="SAM" id="SignalP"/>
    </source>
</evidence>
<organism evidence="3 4">
    <name type="scientific">Coprobacter secundus subsp. similis</name>
    <dbReference type="NCBI Taxonomy" id="2751153"/>
    <lineage>
        <taxon>Bacteria</taxon>
        <taxon>Pseudomonadati</taxon>
        <taxon>Bacteroidota</taxon>
        <taxon>Bacteroidia</taxon>
        <taxon>Bacteroidales</taxon>
        <taxon>Barnesiellaceae</taxon>
        <taxon>Coprobacter</taxon>
    </lineage>
</organism>
<dbReference type="InterPro" id="IPR000866">
    <property type="entry name" value="AhpC/TSA"/>
</dbReference>
<keyword evidence="1" id="KW-0732">Signal</keyword>
<evidence type="ECO:0000313" key="4">
    <source>
        <dbReference type="Proteomes" id="UP000594042"/>
    </source>
</evidence>
<dbReference type="Gene3D" id="3.40.30.10">
    <property type="entry name" value="Glutaredoxin"/>
    <property type="match status" value="1"/>
</dbReference>
<dbReference type="Proteomes" id="UP000594042">
    <property type="component" value="Chromosome"/>
</dbReference>
<proteinExistence type="predicted"/>
<reference evidence="4" key="1">
    <citation type="submission" date="2020-07" db="EMBL/GenBank/DDBJ databases">
        <title>Complete genome sequencing of Coprobacter sp. strain 2CBH44.</title>
        <authorList>
            <person name="Sakamoto M."/>
            <person name="Murakami T."/>
            <person name="Mori H."/>
        </authorList>
    </citation>
    <scope>NUCLEOTIDE SEQUENCE [LARGE SCALE GENOMIC DNA]</scope>
    <source>
        <strain evidence="4">2CBH44</strain>
    </source>
</reference>
<dbReference type="KEGG" id="copr:Cop2CBH44_07570"/>
<dbReference type="Pfam" id="PF00578">
    <property type="entry name" value="AhpC-TSA"/>
    <property type="match status" value="1"/>
</dbReference>
<dbReference type="EMBL" id="AP023322">
    <property type="protein sequence ID" value="BCI62404.1"/>
    <property type="molecule type" value="Genomic_DNA"/>
</dbReference>
<sequence length="166" mass="18820">MKNLKSVGAVLLLFLMLSFANTNEPKVGIKVGQKAPIFQVGDTIDGHFDLKAEKGKFVILNFWAGYDAQSRVSNVKIQSAIDKLEAHDNIRFVSVSFDMNENVYRESVRLDGLSESTHYYDKNGEKSQIFRDFRLQKGFGNYLINPKGVIIAKNFSPEKLTQLIRQ</sequence>
<dbReference type="PROSITE" id="PS51352">
    <property type="entry name" value="THIOREDOXIN_2"/>
    <property type="match status" value="1"/>
</dbReference>
<accession>A0A7G1HVG9</accession>
<dbReference type="RefSeq" id="WP_021931238.1">
    <property type="nucleotide sequence ID" value="NZ_AP023322.1"/>
</dbReference>
<feature type="signal peptide" evidence="1">
    <location>
        <begin position="1"/>
        <end position="20"/>
    </location>
</feature>
<dbReference type="SUPFAM" id="SSF52833">
    <property type="entry name" value="Thioredoxin-like"/>
    <property type="match status" value="1"/>
</dbReference>
<dbReference type="InterPro" id="IPR036249">
    <property type="entry name" value="Thioredoxin-like_sf"/>
</dbReference>
<dbReference type="InterPro" id="IPR013766">
    <property type="entry name" value="Thioredoxin_domain"/>
</dbReference>